<proteinExistence type="predicted"/>
<gene>
    <name evidence="4" type="ORF">SMAR0320_LOCUS21012</name>
</gene>
<protein>
    <recommendedName>
        <fullName evidence="3">J domain-containing protein</fullName>
    </recommendedName>
</protein>
<reference evidence="4" key="1">
    <citation type="submission" date="2021-01" db="EMBL/GenBank/DDBJ databases">
        <authorList>
            <person name="Corre E."/>
            <person name="Pelletier E."/>
            <person name="Niang G."/>
            <person name="Scheremetjew M."/>
            <person name="Finn R."/>
            <person name="Kale V."/>
            <person name="Holt S."/>
            <person name="Cochrane G."/>
            <person name="Meng A."/>
            <person name="Brown T."/>
            <person name="Cohen L."/>
        </authorList>
    </citation>
    <scope>NUCLEOTIDE SEQUENCE</scope>
    <source>
        <strain evidence="4">SM1012Den-03</strain>
    </source>
</reference>
<keyword evidence="2" id="KW-1133">Transmembrane helix</keyword>
<dbReference type="Gene3D" id="1.10.287.110">
    <property type="entry name" value="DnaJ domain"/>
    <property type="match status" value="1"/>
</dbReference>
<feature type="transmembrane region" description="Helical" evidence="2">
    <location>
        <begin position="166"/>
        <end position="186"/>
    </location>
</feature>
<evidence type="ECO:0000256" key="2">
    <source>
        <dbReference type="SAM" id="Phobius"/>
    </source>
</evidence>
<sequence length="612" mass="69161">MRFDIAFFLCCCRSFLSSRQSEEESFYDLLSVDKHATQDELKRAYKRQSLQMHPDKLAQKGKSVTAEDRDRFTRMRHAYEVLSDPRRRETYDAIGERGMKWMEDPLSIDPQELAHNFATSSILDRSKIFAIFLAIYVAVFLLPILICLMADGTFGGAKWVAVLTPLWIWDVFILFYHTRVIMMGPIKRPEHIPEEEWVDPLPMKKRVSALVRFVFLVLFQVLLALKMDAIIAFPWWAVFIPLYFWEVMALKKKISLATINIVSHAELELAIGKNFAACNTFEREDIHRRFILVPAKSGPVYDAACRIKAEAKMDVVRILARVVFTVLMVLNLDLGKEWSWWIVFIPIFVMVVCIVGSSFQNWVEVQAEAAKRDPSLFDQTADVEQGYAQMDDDAKNDDDQPLTDEEKEELKAKVAQAAYRVLGTCCTQCFFLVLLCVFVGKMQGAGYSWLVIISPFLAAGGLVLCCLACTIFCVSEVDENAGLADFDTRVNEATAAAGYGATYDGGEYTPPTTEQAGKQQQEEQQSVPSSSTDTRAAETKPISKPPPTATWDPEKGEIWQNTTQDEENEETTNEVISAPKQEKSDLLDNIEDAQPAVVEPQLSEASEDFDLD</sequence>
<dbReference type="SMART" id="SM00271">
    <property type="entry name" value="DnaJ"/>
    <property type="match status" value="1"/>
</dbReference>
<feature type="transmembrane region" description="Helical" evidence="2">
    <location>
        <begin position="231"/>
        <end position="250"/>
    </location>
</feature>
<dbReference type="InterPro" id="IPR019396">
    <property type="entry name" value="TM_Fragile-X-F-assoc"/>
</dbReference>
<dbReference type="InterPro" id="IPR018253">
    <property type="entry name" value="DnaJ_domain_CS"/>
</dbReference>
<evidence type="ECO:0000256" key="1">
    <source>
        <dbReference type="SAM" id="MobiDB-lite"/>
    </source>
</evidence>
<feature type="compositionally biased region" description="Low complexity" evidence="1">
    <location>
        <begin position="500"/>
        <end position="509"/>
    </location>
</feature>
<evidence type="ECO:0000259" key="3">
    <source>
        <dbReference type="PROSITE" id="PS50076"/>
    </source>
</evidence>
<feature type="transmembrane region" description="Helical" evidence="2">
    <location>
        <begin position="417"/>
        <end position="440"/>
    </location>
</feature>
<dbReference type="CDD" id="cd06257">
    <property type="entry name" value="DnaJ"/>
    <property type="match status" value="1"/>
</dbReference>
<keyword evidence="2" id="KW-0472">Membrane</keyword>
<dbReference type="PROSITE" id="PS50076">
    <property type="entry name" value="DNAJ_2"/>
    <property type="match status" value="1"/>
</dbReference>
<dbReference type="PROSITE" id="PS00636">
    <property type="entry name" value="DNAJ_1"/>
    <property type="match status" value="1"/>
</dbReference>
<organism evidence="4">
    <name type="scientific">Skeletonema marinoi</name>
    <dbReference type="NCBI Taxonomy" id="267567"/>
    <lineage>
        <taxon>Eukaryota</taxon>
        <taxon>Sar</taxon>
        <taxon>Stramenopiles</taxon>
        <taxon>Ochrophyta</taxon>
        <taxon>Bacillariophyta</taxon>
        <taxon>Coscinodiscophyceae</taxon>
        <taxon>Thalassiosirophycidae</taxon>
        <taxon>Thalassiosirales</taxon>
        <taxon>Skeletonemataceae</taxon>
        <taxon>Skeletonema</taxon>
        <taxon>Skeletonema marinoi-dohrnii complex</taxon>
    </lineage>
</organism>
<keyword evidence="2" id="KW-0812">Transmembrane</keyword>
<feature type="transmembrane region" description="Helical" evidence="2">
    <location>
        <begin position="338"/>
        <end position="363"/>
    </location>
</feature>
<dbReference type="InterPro" id="IPR001623">
    <property type="entry name" value="DnaJ_domain"/>
</dbReference>
<feature type="region of interest" description="Disordered" evidence="1">
    <location>
        <begin position="500"/>
        <end position="612"/>
    </location>
</feature>
<accession>A0A7S2M6Z8</accession>
<feature type="transmembrane region" description="Helical" evidence="2">
    <location>
        <begin position="315"/>
        <end position="332"/>
    </location>
</feature>
<feature type="transmembrane region" description="Helical" evidence="2">
    <location>
        <begin position="128"/>
        <end position="146"/>
    </location>
</feature>
<dbReference type="PRINTS" id="PR00625">
    <property type="entry name" value="JDOMAIN"/>
</dbReference>
<dbReference type="Pfam" id="PF00226">
    <property type="entry name" value="DnaJ"/>
    <property type="match status" value="1"/>
</dbReference>
<dbReference type="InterPro" id="IPR036869">
    <property type="entry name" value="J_dom_sf"/>
</dbReference>
<dbReference type="Pfam" id="PF10269">
    <property type="entry name" value="Tmemb_185A"/>
    <property type="match status" value="1"/>
</dbReference>
<feature type="transmembrane region" description="Helical" evidence="2">
    <location>
        <begin position="207"/>
        <end position="225"/>
    </location>
</feature>
<dbReference type="SUPFAM" id="SSF46565">
    <property type="entry name" value="Chaperone J-domain"/>
    <property type="match status" value="1"/>
</dbReference>
<name>A0A7S2M6Z8_9STRA</name>
<dbReference type="PANTHER" id="PTHR13568">
    <property type="entry name" value="FAM11A, B PROTEIN"/>
    <property type="match status" value="1"/>
</dbReference>
<evidence type="ECO:0000313" key="4">
    <source>
        <dbReference type="EMBL" id="CAD9626867.1"/>
    </source>
</evidence>
<feature type="domain" description="J" evidence="3">
    <location>
        <begin position="25"/>
        <end position="95"/>
    </location>
</feature>
<dbReference type="EMBL" id="HBGZ01029541">
    <property type="protein sequence ID" value="CAD9626867.1"/>
    <property type="molecule type" value="Transcribed_RNA"/>
</dbReference>
<feature type="transmembrane region" description="Helical" evidence="2">
    <location>
        <begin position="446"/>
        <end position="474"/>
    </location>
</feature>
<dbReference type="PANTHER" id="PTHR13568:SF9">
    <property type="entry name" value="TRANSMEMBRANE PROTEIN 203"/>
    <property type="match status" value="1"/>
</dbReference>
<dbReference type="AlphaFoldDB" id="A0A7S2M6Z8"/>